<evidence type="ECO:0000256" key="3">
    <source>
        <dbReference type="ARBA" id="ARBA00004663"/>
    </source>
</evidence>
<dbReference type="EC" id="2.7.8.26" evidence="5 19"/>
<dbReference type="EMBL" id="BNBA01000005">
    <property type="protein sequence ID" value="GHH49438.1"/>
    <property type="molecule type" value="Genomic_DNA"/>
</dbReference>
<evidence type="ECO:0000256" key="17">
    <source>
        <dbReference type="ARBA" id="ARBA00048623"/>
    </source>
</evidence>
<keyword evidence="12 19" id="KW-1133">Transmembrane helix</keyword>
<evidence type="ECO:0000256" key="4">
    <source>
        <dbReference type="ARBA" id="ARBA00010561"/>
    </source>
</evidence>
<keyword evidence="13 19" id="KW-0472">Membrane</keyword>
<comment type="subcellular location">
    <subcellularLocation>
        <location evidence="2 19">Cell membrane</location>
        <topology evidence="2 19">Multi-pass membrane protein</topology>
    </subcellularLocation>
</comment>
<comment type="cofactor">
    <cofactor evidence="1 19">
        <name>Mg(2+)</name>
        <dbReference type="ChEBI" id="CHEBI:18420"/>
    </cofactor>
</comment>
<name>A0A919F5W3_9XANT</name>
<keyword evidence="7 19" id="KW-1003">Cell membrane</keyword>
<feature type="transmembrane region" description="Helical" evidence="19">
    <location>
        <begin position="137"/>
        <end position="158"/>
    </location>
</feature>
<evidence type="ECO:0000256" key="8">
    <source>
        <dbReference type="ARBA" id="ARBA00022573"/>
    </source>
</evidence>
<keyword evidence="10 19" id="KW-0812">Transmembrane</keyword>
<evidence type="ECO:0000256" key="18">
    <source>
        <dbReference type="ARBA" id="ARBA00049504"/>
    </source>
</evidence>
<evidence type="ECO:0000313" key="21">
    <source>
        <dbReference type="Proteomes" id="UP000623958"/>
    </source>
</evidence>
<sequence>MIDGLLAALGLLTRIPVPARVWQAPGVQARSLPWYPLVGMLLGALLAALAWCLRDASPLLMAAMLVAAWAWLTGGLHLDGLADSADAWVGGLGDRERTLAIMKDPRSGPAGVVALVLVLLLKTAALASLAASAWCGLWLAPLLARAALVAAFLALPYVRAGGMGAGLAGAARLPCAIAVLATLLAALLAARMQGALAVLAAGVVFALWWRACRKRLGGMTGDTCGALVELVEVAVLVALAL</sequence>
<dbReference type="AlphaFoldDB" id="A0A919F5W3"/>
<comment type="similarity">
    <text evidence="4 19">Belongs to the CobS family.</text>
</comment>
<evidence type="ECO:0000256" key="5">
    <source>
        <dbReference type="ARBA" id="ARBA00013200"/>
    </source>
</evidence>
<dbReference type="NCBIfam" id="TIGR00317">
    <property type="entry name" value="cobS"/>
    <property type="match status" value="1"/>
</dbReference>
<keyword evidence="11 19" id="KW-0460">Magnesium</keyword>
<protein>
    <recommendedName>
        <fullName evidence="6 19">Adenosylcobinamide-GDP ribazoletransferase</fullName>
        <ecNumber evidence="5 19">2.7.8.26</ecNumber>
    </recommendedName>
    <alternativeName>
        <fullName evidence="16 19">Cobalamin synthase</fullName>
    </alternativeName>
    <alternativeName>
        <fullName evidence="15 19">Cobalamin-5'-phosphate synthase</fullName>
    </alternativeName>
</protein>
<dbReference type="NCBIfam" id="NF001278">
    <property type="entry name" value="PRK00235.1-5"/>
    <property type="match status" value="1"/>
</dbReference>
<keyword evidence="9 19" id="KW-0808">Transferase</keyword>
<proteinExistence type="inferred from homology"/>
<evidence type="ECO:0000256" key="19">
    <source>
        <dbReference type="HAMAP-Rule" id="MF_00719"/>
    </source>
</evidence>
<evidence type="ECO:0000256" key="13">
    <source>
        <dbReference type="ARBA" id="ARBA00023136"/>
    </source>
</evidence>
<evidence type="ECO:0000256" key="2">
    <source>
        <dbReference type="ARBA" id="ARBA00004651"/>
    </source>
</evidence>
<keyword evidence="8 19" id="KW-0169">Cobalamin biosynthesis</keyword>
<accession>A0A919F5W3</accession>
<feature type="transmembrane region" description="Helical" evidence="19">
    <location>
        <begin position="194"/>
        <end position="211"/>
    </location>
</feature>
<dbReference type="GO" id="GO:0005886">
    <property type="term" value="C:plasma membrane"/>
    <property type="evidence" value="ECO:0007669"/>
    <property type="project" value="UniProtKB-SubCell"/>
</dbReference>
<evidence type="ECO:0000256" key="12">
    <source>
        <dbReference type="ARBA" id="ARBA00022989"/>
    </source>
</evidence>
<feature type="transmembrane region" description="Helical" evidence="19">
    <location>
        <begin position="170"/>
        <end position="188"/>
    </location>
</feature>
<evidence type="ECO:0000256" key="16">
    <source>
        <dbReference type="ARBA" id="ARBA00032853"/>
    </source>
</evidence>
<evidence type="ECO:0000256" key="6">
    <source>
        <dbReference type="ARBA" id="ARBA00015850"/>
    </source>
</evidence>
<dbReference type="InterPro" id="IPR003805">
    <property type="entry name" value="CobS"/>
</dbReference>
<evidence type="ECO:0000256" key="15">
    <source>
        <dbReference type="ARBA" id="ARBA00032605"/>
    </source>
</evidence>
<evidence type="ECO:0000256" key="1">
    <source>
        <dbReference type="ARBA" id="ARBA00001946"/>
    </source>
</evidence>
<dbReference type="PANTHER" id="PTHR34148:SF1">
    <property type="entry name" value="ADENOSYLCOBINAMIDE-GDP RIBAZOLETRANSFERASE"/>
    <property type="match status" value="1"/>
</dbReference>
<comment type="function">
    <text evidence="14 19">Joins adenosylcobinamide-GDP and alpha-ribazole to generate adenosylcobalamin (Ado-cobalamin). Also synthesizes adenosylcobalamin 5'-phosphate from adenosylcobinamide-GDP and alpha-ribazole 5'-phosphate.</text>
</comment>
<gene>
    <name evidence="19 20" type="primary">cobS</name>
    <name evidence="20" type="ORF">GCM10009090_08810</name>
</gene>
<feature type="transmembrane region" description="Helical" evidence="19">
    <location>
        <begin position="33"/>
        <end position="53"/>
    </location>
</feature>
<comment type="catalytic activity">
    <reaction evidence="18 19">
        <text>alpha-ribazole 5'-phosphate + adenosylcob(III)inamide-GDP = adenosylcob(III)alamin 5'-phosphate + GMP + H(+)</text>
        <dbReference type="Rhea" id="RHEA:23560"/>
        <dbReference type="ChEBI" id="CHEBI:15378"/>
        <dbReference type="ChEBI" id="CHEBI:57918"/>
        <dbReference type="ChEBI" id="CHEBI:58115"/>
        <dbReference type="ChEBI" id="CHEBI:60487"/>
        <dbReference type="ChEBI" id="CHEBI:60493"/>
        <dbReference type="EC" id="2.7.8.26"/>
    </reaction>
</comment>
<evidence type="ECO:0000256" key="7">
    <source>
        <dbReference type="ARBA" id="ARBA00022475"/>
    </source>
</evidence>
<dbReference type="HAMAP" id="MF_00719">
    <property type="entry name" value="CobS"/>
    <property type="match status" value="1"/>
</dbReference>
<dbReference type="GO" id="GO:0051073">
    <property type="term" value="F:adenosylcobinamide-GDP ribazoletransferase activity"/>
    <property type="evidence" value="ECO:0007669"/>
    <property type="project" value="UniProtKB-UniRule"/>
</dbReference>
<dbReference type="RefSeq" id="WP_434028718.1">
    <property type="nucleotide sequence ID" value="NZ_BNBA01000005.1"/>
</dbReference>
<dbReference type="GO" id="GO:0009236">
    <property type="term" value="P:cobalamin biosynthetic process"/>
    <property type="evidence" value="ECO:0007669"/>
    <property type="project" value="UniProtKB-UniRule"/>
</dbReference>
<organism evidence="20 21">
    <name type="scientific">Xanthomonas boreopolis</name>
    <dbReference type="NCBI Taxonomy" id="86183"/>
    <lineage>
        <taxon>Bacteria</taxon>
        <taxon>Pseudomonadati</taxon>
        <taxon>Pseudomonadota</taxon>
        <taxon>Gammaproteobacteria</taxon>
        <taxon>Lysobacterales</taxon>
        <taxon>Lysobacteraceae</taxon>
        <taxon>Xanthomonas</taxon>
    </lineage>
</organism>
<reference evidence="20" key="2">
    <citation type="submission" date="2020-09" db="EMBL/GenBank/DDBJ databases">
        <authorList>
            <person name="Sun Q."/>
            <person name="Ohkuma M."/>
        </authorList>
    </citation>
    <scope>NUCLEOTIDE SEQUENCE</scope>
    <source>
        <strain evidence="20">JCM 13306</strain>
    </source>
</reference>
<dbReference type="PANTHER" id="PTHR34148">
    <property type="entry name" value="ADENOSYLCOBINAMIDE-GDP RIBAZOLETRANSFERASE"/>
    <property type="match status" value="1"/>
</dbReference>
<reference evidence="20" key="1">
    <citation type="journal article" date="2014" name="Int. J. Syst. Evol. Microbiol.">
        <title>Complete genome sequence of Corynebacterium casei LMG S-19264T (=DSM 44701T), isolated from a smear-ripened cheese.</title>
        <authorList>
            <consortium name="US DOE Joint Genome Institute (JGI-PGF)"/>
            <person name="Walter F."/>
            <person name="Albersmeier A."/>
            <person name="Kalinowski J."/>
            <person name="Ruckert C."/>
        </authorList>
    </citation>
    <scope>NUCLEOTIDE SEQUENCE</scope>
    <source>
        <strain evidence="20">JCM 13306</strain>
    </source>
</reference>
<keyword evidence="21" id="KW-1185">Reference proteome</keyword>
<evidence type="ECO:0000256" key="10">
    <source>
        <dbReference type="ARBA" id="ARBA00022692"/>
    </source>
</evidence>
<evidence type="ECO:0000256" key="9">
    <source>
        <dbReference type="ARBA" id="ARBA00022679"/>
    </source>
</evidence>
<comment type="caution">
    <text evidence="20">The sequence shown here is derived from an EMBL/GenBank/DDBJ whole genome shotgun (WGS) entry which is preliminary data.</text>
</comment>
<comment type="pathway">
    <text evidence="3 19">Cofactor biosynthesis; adenosylcobalamin biosynthesis; adenosylcobalamin from cob(II)yrinate a,c-diamide: step 7/7.</text>
</comment>
<feature type="transmembrane region" description="Helical" evidence="19">
    <location>
        <begin position="112"/>
        <end position="131"/>
    </location>
</feature>
<evidence type="ECO:0000256" key="14">
    <source>
        <dbReference type="ARBA" id="ARBA00025228"/>
    </source>
</evidence>
<dbReference type="GO" id="GO:0008818">
    <property type="term" value="F:cobalamin 5'-phosphate synthase activity"/>
    <property type="evidence" value="ECO:0007669"/>
    <property type="project" value="UniProtKB-UniRule"/>
</dbReference>
<comment type="catalytic activity">
    <reaction evidence="17 19">
        <text>alpha-ribazole + adenosylcob(III)inamide-GDP = adenosylcob(III)alamin + GMP + H(+)</text>
        <dbReference type="Rhea" id="RHEA:16049"/>
        <dbReference type="ChEBI" id="CHEBI:10329"/>
        <dbReference type="ChEBI" id="CHEBI:15378"/>
        <dbReference type="ChEBI" id="CHEBI:18408"/>
        <dbReference type="ChEBI" id="CHEBI:58115"/>
        <dbReference type="ChEBI" id="CHEBI:60487"/>
        <dbReference type="EC" id="2.7.8.26"/>
    </reaction>
</comment>
<evidence type="ECO:0000313" key="20">
    <source>
        <dbReference type="EMBL" id="GHH49438.1"/>
    </source>
</evidence>
<dbReference type="Pfam" id="PF02654">
    <property type="entry name" value="CobS"/>
    <property type="match status" value="1"/>
</dbReference>
<dbReference type="Proteomes" id="UP000623958">
    <property type="component" value="Unassembled WGS sequence"/>
</dbReference>
<evidence type="ECO:0000256" key="11">
    <source>
        <dbReference type="ARBA" id="ARBA00022842"/>
    </source>
</evidence>